<evidence type="ECO:0000259" key="2">
    <source>
        <dbReference type="PROSITE" id="PS50943"/>
    </source>
</evidence>
<name>A0A939BEA9_9FIRM</name>
<dbReference type="EMBL" id="JACJKY010000005">
    <property type="protein sequence ID" value="MBM6920428.1"/>
    <property type="molecule type" value="Genomic_DNA"/>
</dbReference>
<evidence type="ECO:0000256" key="1">
    <source>
        <dbReference type="ARBA" id="ARBA00023125"/>
    </source>
</evidence>
<gene>
    <name evidence="3" type="ORF">H6A12_04565</name>
</gene>
<dbReference type="RefSeq" id="WP_204445267.1">
    <property type="nucleotide sequence ID" value="NZ_JACJKY010000005.1"/>
</dbReference>
<reference evidence="3" key="1">
    <citation type="submission" date="2020-08" db="EMBL/GenBank/DDBJ databases">
        <authorList>
            <person name="Cejkova D."/>
            <person name="Kubasova T."/>
            <person name="Jahodarova E."/>
            <person name="Rychlik I."/>
        </authorList>
    </citation>
    <scope>NUCLEOTIDE SEQUENCE</scope>
    <source>
        <strain evidence="3">An559</strain>
    </source>
</reference>
<dbReference type="PANTHER" id="PTHR46558:SF11">
    <property type="entry name" value="HTH-TYPE TRANSCRIPTIONAL REGULATOR XRE"/>
    <property type="match status" value="1"/>
</dbReference>
<comment type="caution">
    <text evidence="3">The sequence shown here is derived from an EMBL/GenBank/DDBJ whole genome shotgun (WGS) entry which is preliminary data.</text>
</comment>
<dbReference type="AlphaFoldDB" id="A0A939BEA9"/>
<dbReference type="GO" id="GO:0003677">
    <property type="term" value="F:DNA binding"/>
    <property type="evidence" value="ECO:0007669"/>
    <property type="project" value="UniProtKB-KW"/>
</dbReference>
<keyword evidence="1" id="KW-0238">DNA-binding</keyword>
<evidence type="ECO:0000313" key="3">
    <source>
        <dbReference type="EMBL" id="MBM6920428.1"/>
    </source>
</evidence>
<dbReference type="PROSITE" id="PS50943">
    <property type="entry name" value="HTH_CROC1"/>
    <property type="match status" value="1"/>
</dbReference>
<protein>
    <submittedName>
        <fullName evidence="3">Helix-turn-helix transcriptional regulator</fullName>
    </submittedName>
</protein>
<accession>A0A939BEA9</accession>
<dbReference type="CDD" id="cd00093">
    <property type="entry name" value="HTH_XRE"/>
    <property type="match status" value="1"/>
</dbReference>
<dbReference type="Pfam" id="PF01381">
    <property type="entry name" value="HTH_3"/>
    <property type="match status" value="1"/>
</dbReference>
<dbReference type="Proteomes" id="UP000774750">
    <property type="component" value="Unassembled WGS sequence"/>
</dbReference>
<dbReference type="Gene3D" id="1.10.260.40">
    <property type="entry name" value="lambda repressor-like DNA-binding domains"/>
    <property type="match status" value="1"/>
</dbReference>
<evidence type="ECO:0000313" key="4">
    <source>
        <dbReference type="Proteomes" id="UP000774750"/>
    </source>
</evidence>
<reference evidence="3" key="2">
    <citation type="journal article" date="2021" name="Sci. Rep.">
        <title>The distribution of antibiotic resistance genes in chicken gut microbiota commensals.</title>
        <authorList>
            <person name="Juricova H."/>
            <person name="Matiasovicova J."/>
            <person name="Kubasova T."/>
            <person name="Cejkova D."/>
            <person name="Rychlik I."/>
        </authorList>
    </citation>
    <scope>NUCLEOTIDE SEQUENCE</scope>
    <source>
        <strain evidence="3">An559</strain>
    </source>
</reference>
<feature type="domain" description="HTH cro/C1-type" evidence="2">
    <location>
        <begin position="9"/>
        <end position="63"/>
    </location>
</feature>
<dbReference type="SMART" id="SM00530">
    <property type="entry name" value="HTH_XRE"/>
    <property type="match status" value="1"/>
</dbReference>
<dbReference type="InterPro" id="IPR010982">
    <property type="entry name" value="Lambda_DNA-bd_dom_sf"/>
</dbReference>
<dbReference type="PANTHER" id="PTHR46558">
    <property type="entry name" value="TRACRIPTIONAL REGULATORY PROTEIN-RELATED-RELATED"/>
    <property type="match status" value="1"/>
</dbReference>
<proteinExistence type="predicted"/>
<organism evidence="3 4">
    <name type="scientific">Merdimmobilis hominis</name>
    <dbReference type="NCBI Taxonomy" id="2897707"/>
    <lineage>
        <taxon>Bacteria</taxon>
        <taxon>Bacillati</taxon>
        <taxon>Bacillota</taxon>
        <taxon>Clostridia</taxon>
        <taxon>Eubacteriales</taxon>
        <taxon>Oscillospiraceae</taxon>
        <taxon>Merdimmobilis</taxon>
    </lineage>
</organism>
<keyword evidence="4" id="KW-1185">Reference proteome</keyword>
<dbReference type="SUPFAM" id="SSF47413">
    <property type="entry name" value="lambda repressor-like DNA-binding domains"/>
    <property type="match status" value="1"/>
</dbReference>
<sequence>MQHSIGQKINELRKRYKMTQDELAQQMGVSPQAVSKWETDASIPDLPTLIALADFFHVSLDELVREKNETVSLLPDDARKPLEQMLLRIRVLSSDGDRVNINLPLGFVRIASKLNFENFKFNGSDALKAIDIDAIISLIESGVVGKLMEVESGDGDTVEIFVES</sequence>
<dbReference type="InterPro" id="IPR001387">
    <property type="entry name" value="Cro/C1-type_HTH"/>
</dbReference>